<accession>A0A1L1PFM8</accession>
<evidence type="ECO:0000313" key="4">
    <source>
        <dbReference type="Proteomes" id="UP000028878"/>
    </source>
</evidence>
<feature type="transmembrane region" description="Helical" evidence="2">
    <location>
        <begin position="141"/>
        <end position="159"/>
    </location>
</feature>
<dbReference type="Proteomes" id="UP000028878">
    <property type="component" value="Unassembled WGS sequence"/>
</dbReference>
<feature type="region of interest" description="Disordered" evidence="1">
    <location>
        <begin position="1"/>
        <end position="21"/>
    </location>
</feature>
<evidence type="ECO:0000313" key="3">
    <source>
        <dbReference type="EMBL" id="CDN88290.1"/>
    </source>
</evidence>
<proteinExistence type="predicted"/>
<gene>
    <name evidence="3" type="ORF">BN948_02723</name>
</gene>
<feature type="transmembrane region" description="Helical" evidence="2">
    <location>
        <begin position="222"/>
        <end position="242"/>
    </location>
</feature>
<protein>
    <recommendedName>
        <fullName evidence="5">Glycosyltransferase RgtA/B/C/D-like domain-containing protein</fullName>
    </recommendedName>
</protein>
<feature type="transmembrane region" description="Helical" evidence="2">
    <location>
        <begin position="29"/>
        <end position="52"/>
    </location>
</feature>
<dbReference type="RefSeq" id="WP_009518464.1">
    <property type="nucleotide sequence ID" value="NZ_CCAE010000021.1"/>
</dbReference>
<feature type="transmembrane region" description="Helical" evidence="2">
    <location>
        <begin position="184"/>
        <end position="210"/>
    </location>
</feature>
<evidence type="ECO:0008006" key="5">
    <source>
        <dbReference type="Google" id="ProtNLM"/>
    </source>
</evidence>
<evidence type="ECO:0000256" key="2">
    <source>
        <dbReference type="SAM" id="Phobius"/>
    </source>
</evidence>
<evidence type="ECO:0000256" key="1">
    <source>
        <dbReference type="SAM" id="MobiDB-lite"/>
    </source>
</evidence>
<feature type="transmembrane region" description="Helical" evidence="2">
    <location>
        <begin position="299"/>
        <end position="325"/>
    </location>
</feature>
<sequence length="479" mass="51490">MVSAADASALSKPPHGGPRHAVRRSRWRLPLALALALAPTLVLARLLLYLGLQLPAPVGDGVLFASVAQYHCGTGRFETPIFPLDPTGAYRYIWHGIGWPWLLSLLNPTCSIEGSFLSLSLVMAGTAALAWWALARTHGRLVCAAFALVVFALQAKLMFRPEVLAIALVVAAEALRARERLWSWAWLLSLLAWVQPTVFLIAAAHAALALDRAGWRTLWRDAIPGLGLALALHGAIAAAYPFPLADLLHGLSLQGQSFASRDDGSLFIYYLRSDFFPALGLAMLAAFALAAWRRPALLLLLPLIVYFGLRVPPAFYNLVPLFVALLMGLLDKSHTPVQAGVRRHALMVLTLTAALGALGLAQSVARDAVGVWRQHAPPETALASLQAAQARPQGVCGVPSWFTLLLPADAFEPNHQPVLRTCPAQGGVDLVAATAMANHARVTECQRHAVNALPPWLERTAGRLFRSSTGYVVELCPAG</sequence>
<dbReference type="AlphaFoldDB" id="A0A1L1PFM8"/>
<feature type="transmembrane region" description="Helical" evidence="2">
    <location>
        <begin position="275"/>
        <end position="292"/>
    </location>
</feature>
<keyword evidence="4" id="KW-1185">Reference proteome</keyword>
<keyword evidence="2" id="KW-0812">Transmembrane</keyword>
<feature type="transmembrane region" description="Helical" evidence="2">
    <location>
        <begin position="115"/>
        <end position="134"/>
    </location>
</feature>
<keyword evidence="2" id="KW-0472">Membrane</keyword>
<dbReference type="EMBL" id="CCAE010000021">
    <property type="protein sequence ID" value="CDN88290.1"/>
    <property type="molecule type" value="Genomic_DNA"/>
</dbReference>
<reference evidence="4" key="1">
    <citation type="submission" date="2014-11" db="EMBL/GenBank/DDBJ databases">
        <title>Draft genome sequence of Hydrogenophaga intermedia S1.</title>
        <authorList>
            <person name="Gan H.M."/>
            <person name="Chew T.H."/>
            <person name="Stolz A."/>
        </authorList>
    </citation>
    <scope>NUCLEOTIDE SEQUENCE [LARGE SCALE GENOMIC DNA]</scope>
    <source>
        <strain evidence="4">S1</strain>
    </source>
</reference>
<name>A0A1L1PFM8_HYDIT</name>
<organism evidence="3 4">
    <name type="scientific">Hydrogenophaga intermedia</name>
    <dbReference type="NCBI Taxonomy" id="65786"/>
    <lineage>
        <taxon>Bacteria</taxon>
        <taxon>Pseudomonadati</taxon>
        <taxon>Pseudomonadota</taxon>
        <taxon>Betaproteobacteria</taxon>
        <taxon>Burkholderiales</taxon>
        <taxon>Comamonadaceae</taxon>
        <taxon>Hydrogenophaga</taxon>
    </lineage>
</organism>
<keyword evidence="2" id="KW-1133">Transmembrane helix</keyword>